<evidence type="ECO:0000256" key="1">
    <source>
        <dbReference type="SAM" id="Phobius"/>
    </source>
</evidence>
<dbReference type="RefSeq" id="WP_146397852.1">
    <property type="nucleotide sequence ID" value="NZ_SJPJ01000001.1"/>
</dbReference>
<feature type="transmembrane region" description="Helical" evidence="1">
    <location>
        <begin position="12"/>
        <end position="38"/>
    </location>
</feature>
<proteinExistence type="predicted"/>
<feature type="transmembrane region" description="Helical" evidence="1">
    <location>
        <begin position="174"/>
        <end position="192"/>
    </location>
</feature>
<keyword evidence="1" id="KW-1133">Transmembrane helix</keyword>
<name>A0A5C5Z3H9_9BACT</name>
<dbReference type="Proteomes" id="UP000315010">
    <property type="component" value="Unassembled WGS sequence"/>
</dbReference>
<sequence length="338" mass="38102">MEPTQAEHRRRSFINTVWITVAIWVAYWVMLRLLYFAIQGVTFSHTSFLTDLLGGFDAASAGLELAIALQVAIWWLWREPNESRPLTLACLCFLFAIPVLLQILTSSLLALWVAPNPHFPVGPLPKLMWAIWLIDSALIVPWCLVTLSLFSPLLHFRLIDRQASDDASASPSAWTIKGLLLVTFLIAVGIVLRQASSRILESHFLNTTVNFESGNDFLLLIMKPISLAIMFFVMAAAAWFTMNVQASCAKTKRPRKILVATILSLAVVVAVGVELGRLVFTGTGLDEYFWWSATFRPMVVRHLFELATIYGASLWFFRRWQQAGFRIDGWLIGWGQLS</sequence>
<feature type="transmembrane region" description="Helical" evidence="1">
    <location>
        <begin position="299"/>
        <end position="317"/>
    </location>
</feature>
<accession>A0A5C5Z3H9</accession>
<keyword evidence="3" id="KW-1185">Reference proteome</keyword>
<keyword evidence="1" id="KW-0812">Transmembrane</keyword>
<feature type="transmembrane region" description="Helical" evidence="1">
    <location>
        <begin position="58"/>
        <end position="77"/>
    </location>
</feature>
<gene>
    <name evidence="2" type="ORF">CA13_32030</name>
</gene>
<organism evidence="2 3">
    <name type="scientific">Novipirellula herctigrandis</name>
    <dbReference type="NCBI Taxonomy" id="2527986"/>
    <lineage>
        <taxon>Bacteria</taxon>
        <taxon>Pseudomonadati</taxon>
        <taxon>Planctomycetota</taxon>
        <taxon>Planctomycetia</taxon>
        <taxon>Pirellulales</taxon>
        <taxon>Pirellulaceae</taxon>
        <taxon>Novipirellula</taxon>
    </lineage>
</organism>
<feature type="transmembrane region" description="Helical" evidence="1">
    <location>
        <begin position="129"/>
        <end position="154"/>
    </location>
</feature>
<feature type="transmembrane region" description="Helical" evidence="1">
    <location>
        <begin position="89"/>
        <end position="114"/>
    </location>
</feature>
<dbReference type="AlphaFoldDB" id="A0A5C5Z3H9"/>
<evidence type="ECO:0000313" key="2">
    <source>
        <dbReference type="EMBL" id="TWT81750.1"/>
    </source>
</evidence>
<comment type="caution">
    <text evidence="2">The sequence shown here is derived from an EMBL/GenBank/DDBJ whole genome shotgun (WGS) entry which is preliminary data.</text>
</comment>
<keyword evidence="1" id="KW-0472">Membrane</keyword>
<protein>
    <submittedName>
        <fullName evidence="2">Uncharacterized protein</fullName>
    </submittedName>
</protein>
<evidence type="ECO:0000313" key="3">
    <source>
        <dbReference type="Proteomes" id="UP000315010"/>
    </source>
</evidence>
<dbReference type="EMBL" id="SJPJ01000001">
    <property type="protein sequence ID" value="TWT81750.1"/>
    <property type="molecule type" value="Genomic_DNA"/>
</dbReference>
<feature type="transmembrane region" description="Helical" evidence="1">
    <location>
        <begin position="225"/>
        <end position="245"/>
    </location>
</feature>
<feature type="transmembrane region" description="Helical" evidence="1">
    <location>
        <begin position="257"/>
        <end position="279"/>
    </location>
</feature>
<reference evidence="2 3" key="1">
    <citation type="submission" date="2019-02" db="EMBL/GenBank/DDBJ databases">
        <title>Deep-cultivation of Planctomycetes and their phenomic and genomic characterization uncovers novel biology.</title>
        <authorList>
            <person name="Wiegand S."/>
            <person name="Jogler M."/>
            <person name="Boedeker C."/>
            <person name="Pinto D."/>
            <person name="Vollmers J."/>
            <person name="Rivas-Marin E."/>
            <person name="Kohn T."/>
            <person name="Peeters S.H."/>
            <person name="Heuer A."/>
            <person name="Rast P."/>
            <person name="Oberbeckmann S."/>
            <person name="Bunk B."/>
            <person name="Jeske O."/>
            <person name="Meyerdierks A."/>
            <person name="Storesund J.E."/>
            <person name="Kallscheuer N."/>
            <person name="Luecker S."/>
            <person name="Lage O.M."/>
            <person name="Pohl T."/>
            <person name="Merkel B.J."/>
            <person name="Hornburger P."/>
            <person name="Mueller R.-W."/>
            <person name="Bruemmer F."/>
            <person name="Labrenz M."/>
            <person name="Spormann A.M."/>
            <person name="Op Den Camp H."/>
            <person name="Overmann J."/>
            <person name="Amann R."/>
            <person name="Jetten M.S.M."/>
            <person name="Mascher T."/>
            <person name="Medema M.H."/>
            <person name="Devos D.P."/>
            <person name="Kaster A.-K."/>
            <person name="Ovreas L."/>
            <person name="Rohde M."/>
            <person name="Galperin M.Y."/>
            <person name="Jogler C."/>
        </authorList>
    </citation>
    <scope>NUCLEOTIDE SEQUENCE [LARGE SCALE GENOMIC DNA]</scope>
    <source>
        <strain evidence="2 3">CA13</strain>
    </source>
</reference>